<dbReference type="AlphaFoldDB" id="A0A9P6KC20"/>
<reference evidence="2" key="1">
    <citation type="journal article" date="2020" name="Fungal Divers.">
        <title>Resolving the Mortierellaceae phylogeny through synthesis of multi-gene phylogenetics and phylogenomics.</title>
        <authorList>
            <person name="Vandepol N."/>
            <person name="Liber J."/>
            <person name="Desiro A."/>
            <person name="Na H."/>
            <person name="Kennedy M."/>
            <person name="Barry K."/>
            <person name="Grigoriev I.V."/>
            <person name="Miller A.N."/>
            <person name="O'Donnell K."/>
            <person name="Stajich J.E."/>
            <person name="Bonito G."/>
        </authorList>
    </citation>
    <scope>NUCLEOTIDE SEQUENCE</scope>
    <source>
        <strain evidence="2">KOD1015</strain>
    </source>
</reference>
<name>A0A9P6KC20_9FUNG</name>
<accession>A0A9P6KC20</accession>
<organism evidence="2 3">
    <name type="scientific">Lunasporangiospora selenospora</name>
    <dbReference type="NCBI Taxonomy" id="979761"/>
    <lineage>
        <taxon>Eukaryota</taxon>
        <taxon>Fungi</taxon>
        <taxon>Fungi incertae sedis</taxon>
        <taxon>Mucoromycota</taxon>
        <taxon>Mortierellomycotina</taxon>
        <taxon>Mortierellomycetes</taxon>
        <taxon>Mortierellales</taxon>
        <taxon>Mortierellaceae</taxon>
        <taxon>Lunasporangiospora</taxon>
    </lineage>
</organism>
<feature type="region of interest" description="Disordered" evidence="1">
    <location>
        <begin position="20"/>
        <end position="42"/>
    </location>
</feature>
<protein>
    <submittedName>
        <fullName evidence="2">Uncharacterized protein</fullName>
    </submittedName>
</protein>
<sequence length="247" mass="26832">MAIGSLGPAGHRKHCIRSRRLSSRKHQLRRREVGDSHTNNSNNSKCCAPSVCFWPSSRTTEPKFSSLNRQKDSTICTSQDFSLYRFPLCSVPATVPSSGSHAPLPLPPVVSREDRVGSPLSPFVPPSHGSVSSEEFDDVTHQRVTTMARFGSYVFGGVARSNGSRGSGGSYMAPSGYHYHGTSFGDGASLETEGAEVSGDEGDELVMDSKLRIPTSYTFRRRNAIVEGSEDAPRARDFSVMTTTDDH</sequence>
<comment type="caution">
    <text evidence="2">The sequence shown here is derived from an EMBL/GenBank/DDBJ whole genome shotgun (WGS) entry which is preliminary data.</text>
</comment>
<dbReference type="Proteomes" id="UP000780801">
    <property type="component" value="Unassembled WGS sequence"/>
</dbReference>
<dbReference type="EMBL" id="JAABOA010002817">
    <property type="protein sequence ID" value="KAF9579368.1"/>
    <property type="molecule type" value="Genomic_DNA"/>
</dbReference>
<feature type="region of interest" description="Disordered" evidence="1">
    <location>
        <begin position="228"/>
        <end position="247"/>
    </location>
</feature>
<evidence type="ECO:0000256" key="1">
    <source>
        <dbReference type="SAM" id="MobiDB-lite"/>
    </source>
</evidence>
<dbReference type="OrthoDB" id="2420081at2759"/>
<feature type="compositionally biased region" description="Basic residues" evidence="1">
    <location>
        <begin position="20"/>
        <end position="29"/>
    </location>
</feature>
<evidence type="ECO:0000313" key="2">
    <source>
        <dbReference type="EMBL" id="KAF9579368.1"/>
    </source>
</evidence>
<gene>
    <name evidence="2" type="ORF">BGW38_004404</name>
</gene>
<evidence type="ECO:0000313" key="3">
    <source>
        <dbReference type="Proteomes" id="UP000780801"/>
    </source>
</evidence>
<keyword evidence="3" id="KW-1185">Reference proteome</keyword>
<proteinExistence type="predicted"/>